<evidence type="ECO:0000313" key="10">
    <source>
        <dbReference type="Proteomes" id="UP001472866"/>
    </source>
</evidence>
<proteinExistence type="inferred from homology"/>
<feature type="domain" description="KOW" evidence="7">
    <location>
        <begin position="935"/>
        <end position="962"/>
    </location>
</feature>
<dbReference type="InterPro" id="IPR005100">
    <property type="entry name" value="NGN-domain"/>
</dbReference>
<dbReference type="SMART" id="SM00739">
    <property type="entry name" value="KOW"/>
    <property type="match status" value="6"/>
</dbReference>
<keyword evidence="3 5" id="KW-0804">Transcription</keyword>
<evidence type="ECO:0000256" key="2">
    <source>
        <dbReference type="ARBA" id="ARBA00006956"/>
    </source>
</evidence>
<feature type="region of interest" description="Disordered" evidence="6">
    <location>
        <begin position="844"/>
        <end position="870"/>
    </location>
</feature>
<feature type="domain" description="KOW" evidence="7">
    <location>
        <begin position="510"/>
        <end position="537"/>
    </location>
</feature>
<dbReference type="GO" id="GO:0006357">
    <property type="term" value="P:regulation of transcription by RNA polymerase II"/>
    <property type="evidence" value="ECO:0007669"/>
    <property type="project" value="InterPro"/>
</dbReference>
<gene>
    <name evidence="8" type="ORF">CROS1456_LOCUS3612</name>
    <name evidence="9" type="ORF">HKI87_11g65550</name>
</gene>
<evidence type="ECO:0000313" key="8">
    <source>
        <dbReference type="EMBL" id="CAE0190522.1"/>
    </source>
</evidence>
<feature type="domain" description="KOW" evidence="7">
    <location>
        <begin position="456"/>
        <end position="483"/>
    </location>
</feature>
<dbReference type="GO" id="GO:0005840">
    <property type="term" value="C:ribosome"/>
    <property type="evidence" value="ECO:0007669"/>
    <property type="project" value="InterPro"/>
</dbReference>
<dbReference type="CDD" id="cd09888">
    <property type="entry name" value="NGN_Euk"/>
    <property type="match status" value="1"/>
</dbReference>
<dbReference type="InterPro" id="IPR005825">
    <property type="entry name" value="Ribosomal_uL24_CS"/>
</dbReference>
<feature type="domain" description="KOW" evidence="7">
    <location>
        <begin position="730"/>
        <end position="757"/>
    </location>
</feature>
<dbReference type="CDD" id="cd06083">
    <property type="entry name" value="KOW_Spt5_3"/>
    <property type="match status" value="1"/>
</dbReference>
<dbReference type="PROSITE" id="PS01108">
    <property type="entry name" value="RIBOSOMAL_L24"/>
    <property type="match status" value="1"/>
</dbReference>
<dbReference type="InterPro" id="IPR005824">
    <property type="entry name" value="KOW"/>
</dbReference>
<evidence type="ECO:0000256" key="3">
    <source>
        <dbReference type="ARBA" id="ARBA00023163"/>
    </source>
</evidence>
<dbReference type="AlphaFoldDB" id="A0A7S3FMT9"/>
<keyword evidence="10" id="KW-1185">Reference proteome</keyword>
<dbReference type="PIRSF" id="PIRSF036945">
    <property type="entry name" value="Spt5"/>
    <property type="match status" value="1"/>
</dbReference>
<dbReference type="GO" id="GO:0003746">
    <property type="term" value="F:translation elongation factor activity"/>
    <property type="evidence" value="ECO:0007669"/>
    <property type="project" value="UniProtKB-KW"/>
</dbReference>
<dbReference type="InterPro" id="IPR041976">
    <property type="entry name" value="KOW_Spt5_3"/>
</dbReference>
<dbReference type="InterPro" id="IPR041978">
    <property type="entry name" value="KOW_Spt5_5"/>
</dbReference>
<accession>A0A7S3FMT9</accession>
<organism evidence="8">
    <name type="scientific">Chloropicon roscoffensis</name>
    <dbReference type="NCBI Taxonomy" id="1461544"/>
    <lineage>
        <taxon>Eukaryota</taxon>
        <taxon>Viridiplantae</taxon>
        <taxon>Chlorophyta</taxon>
        <taxon>Chloropicophyceae</taxon>
        <taxon>Chloropicales</taxon>
        <taxon>Chloropicaceae</taxon>
        <taxon>Chloropicon</taxon>
    </lineage>
</organism>
<dbReference type="InterPro" id="IPR039385">
    <property type="entry name" value="NGN_Euk"/>
</dbReference>
<keyword evidence="9" id="KW-0648">Protein biosynthesis</keyword>
<dbReference type="InterPro" id="IPR008991">
    <property type="entry name" value="Translation_prot_SH3-like_sf"/>
</dbReference>
<protein>
    <recommendedName>
        <fullName evidence="5">Transcription elongation factor SPT5</fullName>
    </recommendedName>
</protein>
<evidence type="ECO:0000256" key="6">
    <source>
        <dbReference type="SAM" id="MobiDB-lite"/>
    </source>
</evidence>
<dbReference type="InterPro" id="IPR039659">
    <property type="entry name" value="SPT5"/>
</dbReference>
<dbReference type="GO" id="GO:0006368">
    <property type="term" value="P:transcription elongation by RNA polymerase II"/>
    <property type="evidence" value="ECO:0007669"/>
    <property type="project" value="TreeGrafter"/>
</dbReference>
<feature type="compositionally biased region" description="Basic residues" evidence="6">
    <location>
        <begin position="38"/>
        <end position="50"/>
    </location>
</feature>
<dbReference type="Pfam" id="PF23290">
    <property type="entry name" value="KOW5_SPT5"/>
    <property type="match status" value="1"/>
</dbReference>
<comment type="similarity">
    <text evidence="2 5">Belongs to the SPT5 family.</text>
</comment>
<feature type="compositionally biased region" description="Basic and acidic residues" evidence="6">
    <location>
        <begin position="27"/>
        <end position="37"/>
    </location>
</feature>
<dbReference type="CDD" id="cd06081">
    <property type="entry name" value="KOW_Spt5_1"/>
    <property type="match status" value="1"/>
</dbReference>
<dbReference type="CDD" id="cd06084">
    <property type="entry name" value="KOW_Spt5_4"/>
    <property type="match status" value="1"/>
</dbReference>
<dbReference type="InterPro" id="IPR014722">
    <property type="entry name" value="Rib_uL2_dom2"/>
</dbReference>
<dbReference type="GO" id="GO:0003735">
    <property type="term" value="F:structural constituent of ribosome"/>
    <property type="evidence" value="ECO:0007669"/>
    <property type="project" value="InterPro"/>
</dbReference>
<dbReference type="PANTHER" id="PTHR11125:SF7">
    <property type="entry name" value="TRANSCRIPTION ELONGATION FACTOR SPT5"/>
    <property type="match status" value="1"/>
</dbReference>
<reference evidence="9 10" key="2">
    <citation type="submission" date="2024-03" db="EMBL/GenBank/DDBJ databases">
        <title>Complete genome sequence of the green alga Chloropicon roscoffensis RCC1871.</title>
        <authorList>
            <person name="Lemieux C."/>
            <person name="Pombert J.-F."/>
            <person name="Otis C."/>
            <person name="Turmel M."/>
        </authorList>
    </citation>
    <scope>NUCLEOTIDE SEQUENCE [LARGE SCALE GENOMIC DNA]</scope>
    <source>
        <strain evidence="9 10">RCC1871</strain>
    </source>
</reference>
<evidence type="ECO:0000256" key="1">
    <source>
        <dbReference type="ARBA" id="ARBA00004123"/>
    </source>
</evidence>
<dbReference type="InterPro" id="IPR041977">
    <property type="entry name" value="KOW_Spt5_4"/>
</dbReference>
<feature type="region of interest" description="Disordered" evidence="6">
    <location>
        <begin position="151"/>
        <end position="177"/>
    </location>
</feature>
<dbReference type="InterPro" id="IPR057936">
    <property type="entry name" value="KOWx_Spt5"/>
</dbReference>
<comment type="subcellular location">
    <subcellularLocation>
        <location evidence="1 5">Nucleus</location>
    </subcellularLocation>
</comment>
<sequence length="991" mass="109428">MASVGEERGPLASEDEVDSEEEAELEEEHRQAKEVSRGKKKRKAKRKKKGSQFIEEEAMEDTDEDEDADGEGPSKKRSKFIDDMAAIGEDDEDLEDFDMEDPFLMDEQAEVDAVKATNMSKMYRQMDTRDKFQTDADLEKFVQERYMRREEEYQDYDEDAEPQRETGQAEGADQRALQPTLEDPKLWMIKVRRGMEQEIAVKIMQKAIHFEKARRANGGVGPSLFICGVVHHSNLKGYIYIEAKKASHAKQAIKGLNGVYHSQEEQLISLREMPNAMTLADSGQVQCNPGDWVKMRGGDYKGDLARVAWVSDSGDRVKVKLVPRLDYTRYDKGMPKPSNKIRLQARAFDFDEAKSAGFLIESRTSHQGLGEILTCMGKDFVNGYHLKDVSIKSIVHVKPSYDELHKFNSAELKANGRTGAADEYDANEAYEKTLQDARDVENANRKDLTAQKAAEGFSKGDVVIVARGELQNLVGSVDHVSAAEGVVHVKPDHKELTDLLPIDALLLEKYFTVGKHVKVVKGKHEGSTGMVVEVQDTIAVVFADVTQVEMRVFMRDLIDCTEVTHGLTKFGDIYNLLDLVQLVDTESGVIVGVEKEACLVLTTRVINGKPDVRTCRLQDIQRKIYASKLTGFDGWRNVVNSGDVVKVVGGENAGKQGTVKHVAKNNVLFVECRDVLENLGILCVKSKDCNVVGGKRMGDPGAPGDPRRQGREANVSTGVAKSFRQLQRESPLIGKSIVIARGPYKSYRGKVVDANDRNVRVELEAQCKVVTVKHAHLSRNHQTVLRSNYTPAAQGAFSMPATVQGGRGPFSSMAAGARTPMHSGMGAYGSQTPMHAGAYGSQTPMHHSGGAMASPFRISGPSQSHDERRPADRYDQDLLQDVVCQARHAGKYGKVTSVGQDGFVQLLLGTYDPENGFHAGSGMESFSLKELDLVKPVENAFVRILDGEHKQSGAQYSKMVAEMESGGIVRGLGDVADLETIPMPHLAYVDL</sequence>
<feature type="domain" description="KOW" evidence="7">
    <location>
        <begin position="286"/>
        <end position="313"/>
    </location>
</feature>
<dbReference type="Pfam" id="PF23042">
    <property type="entry name" value="KOW1_SPT5"/>
    <property type="match status" value="1"/>
</dbReference>
<feature type="compositionally biased region" description="Acidic residues" evidence="6">
    <location>
        <begin position="13"/>
        <end position="26"/>
    </location>
</feature>
<dbReference type="InterPro" id="IPR041973">
    <property type="entry name" value="KOW_Spt5_1"/>
</dbReference>
<dbReference type="SUPFAM" id="SSF50104">
    <property type="entry name" value="Translation proteins SH3-like domain"/>
    <property type="match status" value="1"/>
</dbReference>
<dbReference type="InterPro" id="IPR017071">
    <property type="entry name" value="TF_Spt5_eukaryote"/>
</dbReference>
<keyword evidence="4 5" id="KW-0539">Nucleus</keyword>
<dbReference type="GO" id="GO:0003729">
    <property type="term" value="F:mRNA binding"/>
    <property type="evidence" value="ECO:0007669"/>
    <property type="project" value="TreeGrafter"/>
</dbReference>
<evidence type="ECO:0000259" key="7">
    <source>
        <dbReference type="SMART" id="SM00739"/>
    </source>
</evidence>
<dbReference type="EMBL" id="CP151511">
    <property type="protein sequence ID" value="WZN64998.1"/>
    <property type="molecule type" value="Genomic_DNA"/>
</dbReference>
<evidence type="ECO:0000256" key="4">
    <source>
        <dbReference type="ARBA" id="ARBA00023242"/>
    </source>
</evidence>
<dbReference type="EMBL" id="HBHZ01004667">
    <property type="protein sequence ID" value="CAE0190522.1"/>
    <property type="molecule type" value="Transcribed_RNA"/>
</dbReference>
<dbReference type="Proteomes" id="UP001472866">
    <property type="component" value="Chromosome 11"/>
</dbReference>
<evidence type="ECO:0000256" key="5">
    <source>
        <dbReference type="PIRNR" id="PIRNR036945"/>
    </source>
</evidence>
<dbReference type="Pfam" id="PF23037">
    <property type="entry name" value="KOWx_SPT5"/>
    <property type="match status" value="1"/>
</dbReference>
<reference evidence="8" key="1">
    <citation type="submission" date="2021-01" db="EMBL/GenBank/DDBJ databases">
        <authorList>
            <person name="Corre E."/>
            <person name="Pelletier E."/>
            <person name="Niang G."/>
            <person name="Scheremetjew M."/>
            <person name="Finn R."/>
            <person name="Kale V."/>
            <person name="Holt S."/>
            <person name="Cochrane G."/>
            <person name="Meng A."/>
            <person name="Brown T."/>
            <person name="Cohen L."/>
        </authorList>
    </citation>
    <scope>NUCLEOTIDE SEQUENCE</scope>
    <source>
        <strain evidence="8">RCC1871</strain>
    </source>
</reference>
<dbReference type="Gene3D" id="3.30.70.940">
    <property type="entry name" value="NusG, N-terminal domain"/>
    <property type="match status" value="1"/>
</dbReference>
<evidence type="ECO:0000313" key="9">
    <source>
        <dbReference type="EMBL" id="WZN64998.1"/>
    </source>
</evidence>
<dbReference type="Gene3D" id="2.30.30.30">
    <property type="match status" value="3"/>
</dbReference>
<dbReference type="PANTHER" id="PTHR11125">
    <property type="entry name" value="SUPPRESSOR OF TY 5"/>
    <property type="match status" value="1"/>
</dbReference>
<feature type="domain" description="KOW" evidence="7">
    <location>
        <begin position="638"/>
        <end position="665"/>
    </location>
</feature>
<dbReference type="InterPro" id="IPR036735">
    <property type="entry name" value="NGN_dom_sf"/>
</dbReference>
<dbReference type="InterPro" id="IPR041975">
    <property type="entry name" value="KOW_Spt5_2"/>
</dbReference>
<dbReference type="Pfam" id="PF03439">
    <property type="entry name" value="Spt5-NGN"/>
    <property type="match status" value="1"/>
</dbReference>
<feature type="region of interest" description="Disordered" evidence="6">
    <location>
        <begin position="1"/>
        <end position="94"/>
    </location>
</feature>
<name>A0A7S3FMT9_9CHLO</name>
<dbReference type="GO" id="GO:0032044">
    <property type="term" value="C:DSIF complex"/>
    <property type="evidence" value="ECO:0007669"/>
    <property type="project" value="TreeGrafter"/>
</dbReference>
<keyword evidence="9" id="KW-0251">Elongation factor</keyword>
<dbReference type="Pfam" id="PF23284">
    <property type="entry name" value="KOW2_Spt5"/>
    <property type="match status" value="1"/>
</dbReference>
<dbReference type="GO" id="GO:0032784">
    <property type="term" value="P:regulation of DNA-templated transcription elongation"/>
    <property type="evidence" value="ECO:0007669"/>
    <property type="project" value="InterPro"/>
</dbReference>
<feature type="compositionally biased region" description="Acidic residues" evidence="6">
    <location>
        <begin position="54"/>
        <end position="70"/>
    </location>
</feature>
<dbReference type="Pfam" id="PF23291">
    <property type="entry name" value="KOW4_SPT5"/>
    <property type="match status" value="1"/>
</dbReference>
<dbReference type="CDD" id="cd06085">
    <property type="entry name" value="KOW_Spt5_5"/>
    <property type="match status" value="1"/>
</dbReference>